<feature type="domain" description="Myb/SANT-like" evidence="2">
    <location>
        <begin position="108"/>
        <end position="203"/>
    </location>
</feature>
<dbReference type="Proteomes" id="UP000005240">
    <property type="component" value="Unassembled WGS sequence"/>
</dbReference>
<dbReference type="PANTHER" id="PTHR46929:SF3">
    <property type="entry name" value="MYB_SANT-LIKE DOMAIN-CONTAINING PROTEIN"/>
    <property type="match status" value="1"/>
</dbReference>
<dbReference type="PANTHER" id="PTHR46929">
    <property type="entry name" value="EXPRESSED PROTEIN"/>
    <property type="match status" value="1"/>
</dbReference>
<reference evidence="4 5" key="3">
    <citation type="journal article" date="2017" name="G3 (Bethesda)">
        <title>Comparative analysis highlights variable genome content of wheat rusts and divergence of the mating loci.</title>
        <authorList>
            <person name="Cuomo C.A."/>
            <person name="Bakkeren G."/>
            <person name="Khalil H.B."/>
            <person name="Panwar V."/>
            <person name="Joly D."/>
            <person name="Linning R."/>
            <person name="Sakthikumar S."/>
            <person name="Song X."/>
            <person name="Adiconis X."/>
            <person name="Fan L."/>
            <person name="Goldberg J.M."/>
            <person name="Levin J.Z."/>
            <person name="Young S."/>
            <person name="Zeng Q."/>
            <person name="Anikster Y."/>
            <person name="Bruce M."/>
            <person name="Wang M."/>
            <person name="Yin C."/>
            <person name="McCallum B."/>
            <person name="Szabo L.J."/>
            <person name="Hulbert S."/>
            <person name="Chen X."/>
            <person name="Fellers J.P."/>
        </authorList>
    </citation>
    <scope>NUCLEOTIDE SEQUENCE</scope>
    <source>
        <strain evidence="4">isolate 1-1 / race 1 (BBBD)</strain>
        <strain evidence="5">Isolate 1-1 / race 1 (BBBD)</strain>
    </source>
</reference>
<dbReference type="VEuPathDB" id="FungiDB:PTTG_07583"/>
<protein>
    <submittedName>
        <fullName evidence="4">Myb_DNA-bind_3 domain-containing protein</fullName>
    </submittedName>
</protein>
<dbReference type="EMBL" id="ADAS02000187">
    <property type="protein sequence ID" value="OAV88325.1"/>
    <property type="molecule type" value="Genomic_DNA"/>
</dbReference>
<dbReference type="Pfam" id="PF12776">
    <property type="entry name" value="Myb_DNA-bind_3"/>
    <property type="match status" value="1"/>
</dbReference>
<accession>A0A180G6N4</accession>
<reference evidence="3" key="2">
    <citation type="submission" date="2016-05" db="EMBL/GenBank/DDBJ databases">
        <title>Comparative analysis highlights variable genome content of wheat rusts and divergence of the mating loci.</title>
        <authorList>
            <person name="Cuomo C.A."/>
            <person name="Bakkeren G."/>
            <person name="Szabo L."/>
            <person name="Khalil H."/>
            <person name="Joly D."/>
            <person name="Goldberg J."/>
            <person name="Young S."/>
            <person name="Zeng Q."/>
            <person name="Fellers J."/>
        </authorList>
    </citation>
    <scope>NUCLEOTIDE SEQUENCE [LARGE SCALE GENOMIC DNA]</scope>
    <source>
        <strain evidence="3">1-1 BBBD Race 1</strain>
    </source>
</reference>
<feature type="compositionally biased region" description="Low complexity" evidence="1">
    <location>
        <begin position="66"/>
        <end position="77"/>
    </location>
</feature>
<feature type="compositionally biased region" description="Polar residues" evidence="1">
    <location>
        <begin position="54"/>
        <end position="65"/>
    </location>
</feature>
<sequence>MPLFNPWNPNNPAASHPVPRAMGASPAMLQQHQQQTNPTEQLSPNFRPAHQHEAISQTHSDSTPVSSLLGSQSLTQSDISMNEDRSEYLPSQAETTASGGRKGVKLFWTTEMERAAMELYVEAVRQGKRSDNGFKPETHRSIAAALQAKFPTADLDEKKVKSKYNQGFKKDYDVFLELKNQSGFGWNDVTSEVTAPEQVWNNYLMSHPQARKFKGKPLPK</sequence>
<feature type="region of interest" description="Disordered" evidence="1">
    <location>
        <begin position="1"/>
        <end position="99"/>
    </location>
</feature>
<reference evidence="4" key="4">
    <citation type="submission" date="2025-05" db="UniProtKB">
        <authorList>
            <consortium name="EnsemblFungi"/>
        </authorList>
    </citation>
    <scope>IDENTIFICATION</scope>
    <source>
        <strain evidence="4">isolate 1-1 / race 1 (BBBD)</strain>
    </source>
</reference>
<dbReference type="EMBL" id="ADAS02000187">
    <property type="protein sequence ID" value="OAV88326.1"/>
    <property type="molecule type" value="Genomic_DNA"/>
</dbReference>
<keyword evidence="5" id="KW-1185">Reference proteome</keyword>
<name>A0A180G6N4_PUCT1</name>
<evidence type="ECO:0000256" key="1">
    <source>
        <dbReference type="SAM" id="MobiDB-lite"/>
    </source>
</evidence>
<dbReference type="AlphaFoldDB" id="A0A180G6N4"/>
<dbReference type="InterPro" id="IPR024752">
    <property type="entry name" value="Myb/SANT-like_dom"/>
</dbReference>
<organism evidence="3">
    <name type="scientific">Puccinia triticina (isolate 1-1 / race 1 (BBBD))</name>
    <name type="common">Brown leaf rust fungus</name>
    <dbReference type="NCBI Taxonomy" id="630390"/>
    <lineage>
        <taxon>Eukaryota</taxon>
        <taxon>Fungi</taxon>
        <taxon>Dikarya</taxon>
        <taxon>Basidiomycota</taxon>
        <taxon>Pucciniomycotina</taxon>
        <taxon>Pucciniomycetes</taxon>
        <taxon>Pucciniales</taxon>
        <taxon>Pucciniaceae</taxon>
        <taxon>Puccinia</taxon>
    </lineage>
</organism>
<gene>
    <name evidence="3" type="ORF">PTTG_07583</name>
</gene>
<reference evidence="3" key="1">
    <citation type="submission" date="2009-11" db="EMBL/GenBank/DDBJ databases">
        <authorList>
            <consortium name="The Broad Institute Genome Sequencing Platform"/>
            <person name="Ward D."/>
            <person name="Feldgarden M."/>
            <person name="Earl A."/>
            <person name="Young S.K."/>
            <person name="Zeng Q."/>
            <person name="Koehrsen M."/>
            <person name="Alvarado L."/>
            <person name="Berlin A."/>
            <person name="Bochicchio J."/>
            <person name="Borenstein D."/>
            <person name="Chapman S.B."/>
            <person name="Chen Z."/>
            <person name="Engels R."/>
            <person name="Freedman E."/>
            <person name="Gellesch M."/>
            <person name="Goldberg J."/>
            <person name="Griggs A."/>
            <person name="Gujja S."/>
            <person name="Heilman E."/>
            <person name="Heiman D."/>
            <person name="Hepburn T."/>
            <person name="Howarth C."/>
            <person name="Jen D."/>
            <person name="Larson L."/>
            <person name="Lewis B."/>
            <person name="Mehta T."/>
            <person name="Park D."/>
            <person name="Pearson M."/>
            <person name="Roberts A."/>
            <person name="Saif S."/>
            <person name="Shea T."/>
            <person name="Shenoy N."/>
            <person name="Sisk P."/>
            <person name="Stolte C."/>
            <person name="Sykes S."/>
            <person name="Thomson T."/>
            <person name="Walk T."/>
            <person name="White J."/>
            <person name="Yandava C."/>
            <person name="Izard J."/>
            <person name="Baranova O.V."/>
            <person name="Blanton J.M."/>
            <person name="Tanner A.C."/>
            <person name="Dewhirst F.E."/>
            <person name="Haas B."/>
            <person name="Nusbaum C."/>
            <person name="Birren B."/>
        </authorList>
    </citation>
    <scope>NUCLEOTIDE SEQUENCE [LARGE SCALE GENOMIC DNA]</scope>
    <source>
        <strain evidence="3">1-1 BBBD Race 1</strain>
    </source>
</reference>
<evidence type="ECO:0000313" key="4">
    <source>
        <dbReference type="EnsemblFungi" id="PTTG_07583-t43_1-p1"/>
    </source>
</evidence>
<dbReference type="OrthoDB" id="76215at2759"/>
<evidence type="ECO:0000313" key="5">
    <source>
        <dbReference type="Proteomes" id="UP000005240"/>
    </source>
</evidence>
<proteinExistence type="predicted"/>
<dbReference type="STRING" id="630390.A0A180G6N4"/>
<evidence type="ECO:0000313" key="3">
    <source>
        <dbReference type="EMBL" id="OAV88326.1"/>
    </source>
</evidence>
<dbReference type="EnsemblFungi" id="PTTG_07583-t43_1">
    <property type="protein sequence ID" value="PTTG_07583-t43_1-p1"/>
    <property type="gene ID" value="PTTG_07583"/>
</dbReference>
<dbReference type="EnsemblFungi" id="PTTG_07583-t43_2">
    <property type="protein sequence ID" value="PTTG_07583-t43_2-p1"/>
    <property type="gene ID" value="PTTG_07583"/>
</dbReference>
<evidence type="ECO:0000259" key="2">
    <source>
        <dbReference type="Pfam" id="PF12776"/>
    </source>
</evidence>